<name>A0A143PNX3_LUTPR</name>
<evidence type="ECO:0000313" key="1">
    <source>
        <dbReference type="EMBL" id="AMY09479.1"/>
    </source>
</evidence>
<reference evidence="1 2" key="1">
    <citation type="journal article" date="2016" name="Genome Announc.">
        <title>First Complete Genome Sequence of a Subdivision 6 Acidobacterium Strain.</title>
        <authorList>
            <person name="Huang S."/>
            <person name="Vieira S."/>
            <person name="Bunk B."/>
            <person name="Riedel T."/>
            <person name="Sproer C."/>
            <person name="Overmann J."/>
        </authorList>
    </citation>
    <scope>NUCLEOTIDE SEQUENCE [LARGE SCALE GENOMIC DNA]</scope>
    <source>
        <strain evidence="2">DSM 100886 HEG_-6_39</strain>
    </source>
</reference>
<evidence type="ECO:0000313" key="2">
    <source>
        <dbReference type="Proteomes" id="UP000076079"/>
    </source>
</evidence>
<dbReference type="EMBL" id="CP015136">
    <property type="protein sequence ID" value="AMY09479.1"/>
    <property type="molecule type" value="Genomic_DNA"/>
</dbReference>
<organism evidence="1 2">
    <name type="scientific">Luteitalea pratensis</name>
    <dbReference type="NCBI Taxonomy" id="1855912"/>
    <lineage>
        <taxon>Bacteria</taxon>
        <taxon>Pseudomonadati</taxon>
        <taxon>Acidobacteriota</taxon>
        <taxon>Vicinamibacteria</taxon>
        <taxon>Vicinamibacterales</taxon>
        <taxon>Vicinamibacteraceae</taxon>
        <taxon>Luteitalea</taxon>
    </lineage>
</organism>
<dbReference type="KEGG" id="abac:LuPra_02696"/>
<accession>A0A143PNX3</accession>
<reference evidence="2" key="2">
    <citation type="submission" date="2016-04" db="EMBL/GenBank/DDBJ databases">
        <title>First Complete Genome Sequence of a Subdivision 6 Acidobacterium.</title>
        <authorList>
            <person name="Huang S."/>
            <person name="Vieira S."/>
            <person name="Bunk B."/>
            <person name="Riedel T."/>
            <person name="Sproeer C."/>
            <person name="Overmann J."/>
        </authorList>
    </citation>
    <scope>NUCLEOTIDE SEQUENCE [LARGE SCALE GENOMIC DNA]</scope>
    <source>
        <strain evidence="2">DSM 100886 HEG_-6_39</strain>
    </source>
</reference>
<gene>
    <name evidence="1" type="ORF">LuPra_02696</name>
</gene>
<keyword evidence="2" id="KW-1185">Reference proteome</keyword>
<dbReference type="Proteomes" id="UP000076079">
    <property type="component" value="Chromosome"/>
</dbReference>
<proteinExistence type="predicted"/>
<protein>
    <submittedName>
        <fullName evidence="1">Uncharacterized protein</fullName>
    </submittedName>
</protein>
<sequence>MGDGEWAAAKQADAVRGGVEKLHLGVDRSVVIVAQVLTEATVDDAPGGIDPRGERLLPLEVPHWR</sequence>
<dbReference type="AlphaFoldDB" id="A0A143PNX3"/>